<accession>I4BSI8</accession>
<protein>
    <submittedName>
        <fullName evidence="1">Uncharacterized protein</fullName>
    </submittedName>
</protein>
<name>I4BSI8_MYCCN</name>
<dbReference type="EMBL" id="CP003054">
    <property type="protein sequence ID" value="AFM20245.1"/>
    <property type="molecule type" value="Genomic_DNA"/>
</dbReference>
<dbReference type="Proteomes" id="UP000006057">
    <property type="component" value="Plasmid pMYCCH.01"/>
</dbReference>
<keyword evidence="1" id="KW-0614">Plasmid</keyword>
<organism evidence="1 2">
    <name type="scientific">Mycolicibacterium chubuense (strain NBB4)</name>
    <name type="common">Mycobacterium chubuense</name>
    <dbReference type="NCBI Taxonomy" id="710421"/>
    <lineage>
        <taxon>Bacteria</taxon>
        <taxon>Bacillati</taxon>
        <taxon>Actinomycetota</taxon>
        <taxon>Actinomycetes</taxon>
        <taxon>Mycobacteriales</taxon>
        <taxon>Mycobacteriaceae</taxon>
        <taxon>Mycolicibacterium</taxon>
    </lineage>
</organism>
<reference evidence="1 2" key="1">
    <citation type="submission" date="2012-06" db="EMBL/GenBank/DDBJ databases">
        <title>Complete sequence of plasmid 1 of Mycobacterium chubuense NBB4.</title>
        <authorList>
            <consortium name="US DOE Joint Genome Institute"/>
            <person name="Lucas S."/>
            <person name="Han J."/>
            <person name="Lapidus A."/>
            <person name="Cheng J.-F."/>
            <person name="Goodwin L."/>
            <person name="Pitluck S."/>
            <person name="Peters L."/>
            <person name="Mikhailova N."/>
            <person name="Teshima H."/>
            <person name="Detter J.C."/>
            <person name="Han C."/>
            <person name="Tapia R."/>
            <person name="Land M."/>
            <person name="Hauser L."/>
            <person name="Kyrpides N."/>
            <person name="Ivanova N."/>
            <person name="Pagani I."/>
            <person name="Mattes T."/>
            <person name="Holmes A."/>
            <person name="Rutledge P."/>
            <person name="Paulsen I."/>
            <person name="Coleman N."/>
            <person name="Woyke T."/>
        </authorList>
    </citation>
    <scope>NUCLEOTIDE SEQUENCE [LARGE SCALE GENOMIC DNA]</scope>
    <source>
        <strain evidence="1 2">NBB4</strain>
        <plasmid evidence="1 2">pMYCCH.01</plasmid>
    </source>
</reference>
<geneLocation type="plasmid" evidence="1 2">
    <name>pMYCCH.01</name>
</geneLocation>
<keyword evidence="2" id="KW-1185">Reference proteome</keyword>
<proteinExistence type="predicted"/>
<dbReference type="HOGENOM" id="CLU_1218662_0_0_11"/>
<evidence type="ECO:0000313" key="1">
    <source>
        <dbReference type="EMBL" id="AFM20245.1"/>
    </source>
</evidence>
<sequence length="227" mass="24958">MHLYVIGHTAVMGMADGAGHVGAVFKSGRRDGASTAVHRSLVSVATACPLICGALGTSGCASDDEAQSMTVSTATGTSRDTIRETFENPDDDDVWPVLTLYDADGNLELDRSERDGMAPDDYVLLKQGIRSADRAERFNRYLHTAWENLQPFLDERDKPVLYMPDLGKPRAEWTDHDYLNFETLAIKLVTTQQDKDEALRALSAVVVYRLSFTTKCKTGLSLNPTPE</sequence>
<dbReference type="AlphaFoldDB" id="I4BSI8"/>
<gene>
    <name evidence="1" type="ordered locus">Mycch_5582</name>
</gene>
<dbReference type="KEGG" id="mcb:Mycch_5582"/>
<evidence type="ECO:0000313" key="2">
    <source>
        <dbReference type="Proteomes" id="UP000006057"/>
    </source>
</evidence>